<evidence type="ECO:0000256" key="4">
    <source>
        <dbReference type="ARBA" id="ARBA00022723"/>
    </source>
</evidence>
<dbReference type="InterPro" id="IPR007197">
    <property type="entry name" value="rSAM"/>
</dbReference>
<keyword evidence="2" id="KW-0004">4Fe-4S</keyword>
<evidence type="ECO:0000313" key="9">
    <source>
        <dbReference type="Proteomes" id="UP000608923"/>
    </source>
</evidence>
<sequence length="250" mass="27595">MSHATRHLYPATNHSHKVALKVGGCAPFSATDYPGQLAAVIFVQGCPWRCGYCHNPHLQERSPNSAIDWTALLDFLNRRVGLLDAVVFSGGEPTLDPALGAAIRAVRRLGFKIGLHTAGTHPARLLEVLPWVDWIGLDIKAEFSHYDAITQRTNSAAAPLRSLQLLLNEDVLFECRSTLHPQLHSPASVQALGQHLHKLGVKRYAVQIFRTQGCSDDFLNKTGQALQAYPGEDVLQNLQGLFPHFEVRRS</sequence>
<dbReference type="InterPro" id="IPR034457">
    <property type="entry name" value="Organic_radical-activating"/>
</dbReference>
<keyword evidence="4" id="KW-0479">Metal-binding</keyword>
<proteinExistence type="predicted"/>
<dbReference type="Pfam" id="PF04055">
    <property type="entry name" value="Radical_SAM"/>
    <property type="match status" value="1"/>
</dbReference>
<dbReference type="InterPro" id="IPR058240">
    <property type="entry name" value="rSAM_sf"/>
</dbReference>
<comment type="caution">
    <text evidence="8">The sequence shown here is derived from an EMBL/GenBank/DDBJ whole genome shotgun (WGS) entry which is preliminary data.</text>
</comment>
<dbReference type="InterPro" id="IPR012840">
    <property type="entry name" value="NrdG2"/>
</dbReference>
<keyword evidence="9" id="KW-1185">Reference proteome</keyword>
<dbReference type="Proteomes" id="UP000608923">
    <property type="component" value="Unassembled WGS sequence"/>
</dbReference>
<dbReference type="SUPFAM" id="SSF102114">
    <property type="entry name" value="Radical SAM enzymes"/>
    <property type="match status" value="1"/>
</dbReference>
<dbReference type="AlphaFoldDB" id="A0A8H9IG84"/>
<evidence type="ECO:0000313" key="8">
    <source>
        <dbReference type="EMBL" id="GHC41474.1"/>
    </source>
</evidence>
<dbReference type="EMBL" id="BMZN01000002">
    <property type="protein sequence ID" value="GHC41474.1"/>
    <property type="molecule type" value="Genomic_DNA"/>
</dbReference>
<evidence type="ECO:0000256" key="6">
    <source>
        <dbReference type="ARBA" id="ARBA00023014"/>
    </source>
</evidence>
<dbReference type="CDD" id="cd01335">
    <property type="entry name" value="Radical_SAM"/>
    <property type="match status" value="1"/>
</dbReference>
<dbReference type="PROSITE" id="PS51918">
    <property type="entry name" value="RADICAL_SAM"/>
    <property type="match status" value="1"/>
</dbReference>
<dbReference type="RefSeq" id="WP_189391457.1">
    <property type="nucleotide sequence ID" value="NZ_BMZN01000002.1"/>
</dbReference>
<comment type="cofactor">
    <cofactor evidence="1">
        <name>[4Fe-4S] cluster</name>
        <dbReference type="ChEBI" id="CHEBI:49883"/>
    </cofactor>
</comment>
<feature type="domain" description="Radical SAM core" evidence="7">
    <location>
        <begin position="31"/>
        <end position="246"/>
    </location>
</feature>
<evidence type="ECO:0000256" key="1">
    <source>
        <dbReference type="ARBA" id="ARBA00001966"/>
    </source>
</evidence>
<evidence type="ECO:0000259" key="7">
    <source>
        <dbReference type="PROSITE" id="PS51918"/>
    </source>
</evidence>
<evidence type="ECO:0000256" key="5">
    <source>
        <dbReference type="ARBA" id="ARBA00023004"/>
    </source>
</evidence>
<keyword evidence="3" id="KW-0949">S-adenosyl-L-methionine</keyword>
<dbReference type="InterPro" id="IPR013785">
    <property type="entry name" value="Aldolase_TIM"/>
</dbReference>
<accession>A0A8H9IG84</accession>
<dbReference type="GO" id="GO:0051539">
    <property type="term" value="F:4 iron, 4 sulfur cluster binding"/>
    <property type="evidence" value="ECO:0007669"/>
    <property type="project" value="UniProtKB-KW"/>
</dbReference>
<dbReference type="PANTHER" id="PTHR30352">
    <property type="entry name" value="PYRUVATE FORMATE-LYASE-ACTIVATING ENZYME"/>
    <property type="match status" value="1"/>
</dbReference>
<keyword evidence="5" id="KW-0408">Iron</keyword>
<evidence type="ECO:0000256" key="2">
    <source>
        <dbReference type="ARBA" id="ARBA00022485"/>
    </source>
</evidence>
<organism evidence="8 9">
    <name type="scientific">Alcaligenes pakistanensis</name>
    <dbReference type="NCBI Taxonomy" id="1482717"/>
    <lineage>
        <taxon>Bacteria</taxon>
        <taxon>Pseudomonadati</taxon>
        <taxon>Pseudomonadota</taxon>
        <taxon>Betaproteobacteria</taxon>
        <taxon>Burkholderiales</taxon>
        <taxon>Alcaligenaceae</taxon>
        <taxon>Alcaligenes</taxon>
    </lineage>
</organism>
<name>A0A8H9IG84_9BURK</name>
<evidence type="ECO:0000256" key="3">
    <source>
        <dbReference type="ARBA" id="ARBA00022691"/>
    </source>
</evidence>
<gene>
    <name evidence="8" type="ORF">GCM10010096_09970</name>
</gene>
<dbReference type="NCBIfam" id="TIGR02495">
    <property type="entry name" value="NrdG2"/>
    <property type="match status" value="1"/>
</dbReference>
<dbReference type="SFLD" id="SFLDS00029">
    <property type="entry name" value="Radical_SAM"/>
    <property type="match status" value="1"/>
</dbReference>
<dbReference type="GO" id="GO:0046872">
    <property type="term" value="F:metal ion binding"/>
    <property type="evidence" value="ECO:0007669"/>
    <property type="project" value="UniProtKB-KW"/>
</dbReference>
<dbReference type="Gene3D" id="3.20.20.70">
    <property type="entry name" value="Aldolase class I"/>
    <property type="match status" value="1"/>
</dbReference>
<reference evidence="9" key="1">
    <citation type="journal article" date="2019" name="Int. J. Syst. Evol. Microbiol.">
        <title>The Global Catalogue of Microorganisms (GCM) 10K type strain sequencing project: providing services to taxonomists for standard genome sequencing and annotation.</title>
        <authorList>
            <consortium name="The Broad Institute Genomics Platform"/>
            <consortium name="The Broad Institute Genome Sequencing Center for Infectious Disease"/>
            <person name="Wu L."/>
            <person name="Ma J."/>
        </authorList>
    </citation>
    <scope>NUCLEOTIDE SEQUENCE [LARGE SCALE GENOMIC DNA]</scope>
    <source>
        <strain evidence="9">KCTC 42083</strain>
    </source>
</reference>
<dbReference type="SFLD" id="SFLDG01094">
    <property type="entry name" value="Uncharacterised_Radical_SAM_Su"/>
    <property type="match status" value="1"/>
</dbReference>
<dbReference type="PANTHER" id="PTHR30352:SF13">
    <property type="entry name" value="GLYCYL-RADICAL ENZYME ACTIVATING ENZYME YJJW-RELATED"/>
    <property type="match status" value="1"/>
</dbReference>
<dbReference type="GO" id="GO:0003824">
    <property type="term" value="F:catalytic activity"/>
    <property type="evidence" value="ECO:0007669"/>
    <property type="project" value="InterPro"/>
</dbReference>
<keyword evidence="6" id="KW-0411">Iron-sulfur</keyword>
<protein>
    <submittedName>
        <fullName evidence="8">Anaerobic ribonucleoside-triphosphate reductase activating protein</fullName>
    </submittedName>
</protein>